<evidence type="ECO:0000313" key="3">
    <source>
        <dbReference type="Proteomes" id="UP000064967"/>
    </source>
</evidence>
<name>A0A0K1PMN9_9BACT</name>
<dbReference type="Pfam" id="PF12973">
    <property type="entry name" value="Cupin_7"/>
    <property type="match status" value="1"/>
</dbReference>
<dbReference type="SUPFAM" id="SSF51182">
    <property type="entry name" value="RmlC-like cupins"/>
    <property type="match status" value="1"/>
</dbReference>
<dbReference type="InterPro" id="IPR011051">
    <property type="entry name" value="RmlC_Cupin_sf"/>
</dbReference>
<dbReference type="KEGG" id="llu:AKJ09_01441"/>
<evidence type="ECO:0000313" key="2">
    <source>
        <dbReference type="EMBL" id="AKU94777.1"/>
    </source>
</evidence>
<accession>A0A0K1PMN9</accession>
<dbReference type="EMBL" id="CP012333">
    <property type="protein sequence ID" value="AKU94777.1"/>
    <property type="molecule type" value="Genomic_DNA"/>
</dbReference>
<dbReference type="STRING" id="1391654.AKJ09_01441"/>
<gene>
    <name evidence="2" type="ORF">AKJ09_01441</name>
</gene>
<dbReference type="InterPro" id="IPR014710">
    <property type="entry name" value="RmlC-like_jellyroll"/>
</dbReference>
<proteinExistence type="predicted"/>
<sequence length="97" mass="10515">MELSVLRAHPDGGLTFLVRMREGARAERHGHPGGEETYVLTGKLRIDRRVDASNEPQPDATLSAGEYFFAPVGEVHEGFAVEETTFLVVAPGGIARP</sequence>
<feature type="domain" description="ChrR-like cupin" evidence="1">
    <location>
        <begin position="4"/>
        <end position="92"/>
    </location>
</feature>
<dbReference type="Gene3D" id="2.60.120.10">
    <property type="entry name" value="Jelly Rolls"/>
    <property type="match status" value="1"/>
</dbReference>
<protein>
    <recommendedName>
        <fullName evidence="1">ChrR-like cupin domain-containing protein</fullName>
    </recommendedName>
</protein>
<organism evidence="2 3">
    <name type="scientific">Labilithrix luteola</name>
    <dbReference type="NCBI Taxonomy" id="1391654"/>
    <lineage>
        <taxon>Bacteria</taxon>
        <taxon>Pseudomonadati</taxon>
        <taxon>Myxococcota</taxon>
        <taxon>Polyangia</taxon>
        <taxon>Polyangiales</taxon>
        <taxon>Labilitrichaceae</taxon>
        <taxon>Labilithrix</taxon>
    </lineage>
</organism>
<evidence type="ECO:0000259" key="1">
    <source>
        <dbReference type="Pfam" id="PF12973"/>
    </source>
</evidence>
<reference evidence="2 3" key="1">
    <citation type="submission" date="2015-08" db="EMBL/GenBank/DDBJ databases">
        <authorList>
            <person name="Babu N.S."/>
            <person name="Beckwith C.J."/>
            <person name="Beseler K.G."/>
            <person name="Brison A."/>
            <person name="Carone J.V."/>
            <person name="Caskin T.P."/>
            <person name="Diamond M."/>
            <person name="Durham M.E."/>
            <person name="Foxe J.M."/>
            <person name="Go M."/>
            <person name="Henderson B.A."/>
            <person name="Jones I.B."/>
            <person name="McGettigan J.A."/>
            <person name="Micheletti S.J."/>
            <person name="Nasrallah M.E."/>
            <person name="Ortiz D."/>
            <person name="Piller C.R."/>
            <person name="Privatt S.R."/>
            <person name="Schneider S.L."/>
            <person name="Sharp S."/>
            <person name="Smith T.C."/>
            <person name="Stanton J.D."/>
            <person name="Ullery H.E."/>
            <person name="Wilson R.J."/>
            <person name="Serrano M.G."/>
            <person name="Buck G."/>
            <person name="Lee V."/>
            <person name="Wang Y."/>
            <person name="Carvalho R."/>
            <person name="Voegtly L."/>
            <person name="Shi R."/>
            <person name="Duckworth R."/>
            <person name="Johnson A."/>
            <person name="Loviza R."/>
            <person name="Walstead R."/>
            <person name="Shah Z."/>
            <person name="Kiflezghi M."/>
            <person name="Wade K."/>
            <person name="Ball S.L."/>
            <person name="Bradley K.W."/>
            <person name="Asai D.J."/>
            <person name="Bowman C.A."/>
            <person name="Russell D.A."/>
            <person name="Pope W.H."/>
            <person name="Jacobs-Sera D."/>
            <person name="Hendrix R.W."/>
            <person name="Hatfull G.F."/>
        </authorList>
    </citation>
    <scope>NUCLEOTIDE SEQUENCE [LARGE SCALE GENOMIC DNA]</scope>
    <source>
        <strain evidence="2 3">DSM 27648</strain>
    </source>
</reference>
<dbReference type="AlphaFoldDB" id="A0A0K1PMN9"/>
<dbReference type="Proteomes" id="UP000064967">
    <property type="component" value="Chromosome"/>
</dbReference>
<keyword evidence="3" id="KW-1185">Reference proteome</keyword>
<dbReference type="InterPro" id="IPR025979">
    <property type="entry name" value="ChrR-like_cupin_dom"/>
</dbReference>